<evidence type="ECO:0008006" key="3">
    <source>
        <dbReference type="Google" id="ProtNLM"/>
    </source>
</evidence>
<dbReference type="Proteomes" id="UP000538955">
    <property type="component" value="Unassembled WGS sequence"/>
</dbReference>
<dbReference type="RefSeq" id="WP_168992814.1">
    <property type="nucleotide sequence ID" value="NZ_JABBMI010000058.1"/>
</dbReference>
<evidence type="ECO:0000313" key="1">
    <source>
        <dbReference type="EMBL" id="NMK54162.1"/>
    </source>
</evidence>
<dbReference type="EMBL" id="JABBMI010000058">
    <property type="protein sequence ID" value="NMK54162.1"/>
    <property type="molecule type" value="Genomic_DNA"/>
</dbReference>
<protein>
    <recommendedName>
        <fullName evidence="3">Phage protein</fullName>
    </recommendedName>
</protein>
<comment type="caution">
    <text evidence="1">The sequence shown here is derived from an EMBL/GenBank/DDBJ whole genome shotgun (WGS) entry which is preliminary data.</text>
</comment>
<reference evidence="1 2" key="1">
    <citation type="submission" date="2020-04" db="EMBL/GenBank/DDBJ databases">
        <title>The Epidemiology and Molecular Characteristics of Linezolid-Resistant Staphylococcus capitis in Huashan Hospital, Shanghai.</title>
        <authorList>
            <person name="Ding L."/>
            <person name="Li P."/>
            <person name="Yang Y."/>
            <person name="Lin D."/>
            <person name="Xu X."/>
        </authorList>
    </citation>
    <scope>NUCLEOTIDE SEQUENCE [LARGE SCALE GENOMIC DNA]</scope>
    <source>
        <strain evidence="1 2">17-84</strain>
    </source>
</reference>
<gene>
    <name evidence="1" type="ORF">HHM24_05260</name>
</gene>
<sequence length="53" mass="5962">MENIKIHYGVSNISDIKEAVEKIDEATKDIDCIGLDVEISVAPKPIFENEEEE</sequence>
<evidence type="ECO:0000313" key="2">
    <source>
        <dbReference type="Proteomes" id="UP000538955"/>
    </source>
</evidence>
<keyword evidence="2" id="KW-1185">Reference proteome</keyword>
<accession>A0ABX1SR89</accession>
<proteinExistence type="predicted"/>
<organism evidence="1 2">
    <name type="scientific">Staphylococcus capitis</name>
    <dbReference type="NCBI Taxonomy" id="29388"/>
    <lineage>
        <taxon>Bacteria</taxon>
        <taxon>Bacillati</taxon>
        <taxon>Bacillota</taxon>
        <taxon>Bacilli</taxon>
        <taxon>Bacillales</taxon>
        <taxon>Staphylococcaceae</taxon>
        <taxon>Staphylococcus</taxon>
    </lineage>
</organism>
<name>A0ABX1SR89_STACP</name>